<reference evidence="2" key="1">
    <citation type="journal article" date="2014" name="Int. J. Syst. Evol. Microbiol.">
        <title>Complete genome sequence of Corynebacterium casei LMG S-19264T (=DSM 44701T), isolated from a smear-ripened cheese.</title>
        <authorList>
            <consortium name="US DOE Joint Genome Institute (JGI-PGF)"/>
            <person name="Walter F."/>
            <person name="Albersmeier A."/>
            <person name="Kalinowski J."/>
            <person name="Ruckert C."/>
        </authorList>
    </citation>
    <scope>NUCLEOTIDE SEQUENCE</scope>
    <source>
        <strain evidence="2">JCM 5069</strain>
    </source>
</reference>
<evidence type="ECO:0008006" key="4">
    <source>
        <dbReference type="Google" id="ProtNLM"/>
    </source>
</evidence>
<dbReference type="EMBL" id="BNCD01000007">
    <property type="protein sequence ID" value="GHH78469.1"/>
    <property type="molecule type" value="Genomic_DNA"/>
</dbReference>
<sequence length="779" mass="84838">MSTAAPAEAPSASADGNADAGRPPGDGGNTEAGEERDRPQDAWSARRDLRNHIPRQLRPAGGASYGGGQVGGDQFGVSGGSVAGDVLVGGTKTEIHYQFAVDSSSVTAGEVPPVTLERIARSFVSDETAFARLAGRLRDERFLVLTGAAFTGRRTAALMLLRHLGAAPVRILDPVTTPTALTRQLKDRGDAPQGLLLCDPDYGGDQPLREPHLLAAREELITRNAYLIVTMGPTTRLADVPVETWSPPSPADVLAAHLRAQTDERTTRRLLRHEAAVKALADEDTHQLREIAALAEALLRHERGEGHAELSEFARKIVEDQVREWFEEDEENVPLREKAFLIALAVFDGGPYALTAEVADVLYELLQETQASGLRPEIPIFGTHIGKRLQLARAKLFRAREDTDWGPVEQTKAAYRDEKAALVLLREVWTGHPSARPALVKWLQALVADGRPLVRTRAAYSAAALARMDLPSAMALVIEKWASSHLFRQRNAATNALALAHDLGTPNIPRILDDWCDREDEGLCWTAIRALALIGPADPEHSLAALRKAARRLYESNEAKERERDRARVDDRDRERGQQDGQEGPGRHPIRHPRPEEPAAEAGRKPNPKIAQALAESVDLLLLSEAKDTVLADLIRTREVDDPVRNMTLSGFLSACAHVGEAEDDGRPLILSWYAASSSAAPALAMLWRGALGSRQHTTTALSRMRQWVLLADRVPEVEGMLTELLPALVTTGTEHRRLSHLLRTMPGEEGGAPPLAAHRLLAVLDAHRSPSAQGVHHG</sequence>
<dbReference type="Proteomes" id="UP000603708">
    <property type="component" value="Unassembled WGS sequence"/>
</dbReference>
<proteinExistence type="predicted"/>
<dbReference type="Gene3D" id="1.25.10.10">
    <property type="entry name" value="Leucine-rich Repeat Variant"/>
    <property type="match status" value="1"/>
</dbReference>
<dbReference type="InterPro" id="IPR016024">
    <property type="entry name" value="ARM-type_fold"/>
</dbReference>
<feature type="compositionally biased region" description="Low complexity" evidence="1">
    <location>
        <begin position="1"/>
        <end position="14"/>
    </location>
</feature>
<accession>A0A919G671</accession>
<dbReference type="SUPFAM" id="SSF48371">
    <property type="entry name" value="ARM repeat"/>
    <property type="match status" value="1"/>
</dbReference>
<feature type="compositionally biased region" description="Basic and acidic residues" evidence="1">
    <location>
        <begin position="556"/>
        <end position="578"/>
    </location>
</feature>
<organism evidence="2 3">
    <name type="scientific">Streptomyces sulfonofaciens</name>
    <dbReference type="NCBI Taxonomy" id="68272"/>
    <lineage>
        <taxon>Bacteria</taxon>
        <taxon>Bacillati</taxon>
        <taxon>Actinomycetota</taxon>
        <taxon>Actinomycetes</taxon>
        <taxon>Kitasatosporales</taxon>
        <taxon>Streptomycetaceae</taxon>
        <taxon>Streptomyces</taxon>
    </lineage>
</organism>
<dbReference type="RefSeq" id="WP_189931878.1">
    <property type="nucleotide sequence ID" value="NZ_BNCD01000007.1"/>
</dbReference>
<name>A0A919G671_9ACTN</name>
<reference evidence="2" key="2">
    <citation type="submission" date="2020-09" db="EMBL/GenBank/DDBJ databases">
        <authorList>
            <person name="Sun Q."/>
            <person name="Ohkuma M."/>
        </authorList>
    </citation>
    <scope>NUCLEOTIDE SEQUENCE</scope>
    <source>
        <strain evidence="2">JCM 5069</strain>
    </source>
</reference>
<gene>
    <name evidence="2" type="ORF">GCM10018793_29010</name>
</gene>
<keyword evidence="3" id="KW-1185">Reference proteome</keyword>
<dbReference type="InterPro" id="IPR011989">
    <property type="entry name" value="ARM-like"/>
</dbReference>
<comment type="caution">
    <text evidence="2">The sequence shown here is derived from an EMBL/GenBank/DDBJ whole genome shotgun (WGS) entry which is preliminary data.</text>
</comment>
<feature type="region of interest" description="Disordered" evidence="1">
    <location>
        <begin position="1"/>
        <end position="43"/>
    </location>
</feature>
<feature type="region of interest" description="Disordered" evidence="1">
    <location>
        <begin position="556"/>
        <end position="606"/>
    </location>
</feature>
<evidence type="ECO:0000313" key="2">
    <source>
        <dbReference type="EMBL" id="GHH78469.1"/>
    </source>
</evidence>
<evidence type="ECO:0000313" key="3">
    <source>
        <dbReference type="Proteomes" id="UP000603708"/>
    </source>
</evidence>
<evidence type="ECO:0000256" key="1">
    <source>
        <dbReference type="SAM" id="MobiDB-lite"/>
    </source>
</evidence>
<feature type="compositionally biased region" description="Basic and acidic residues" evidence="1">
    <location>
        <begin position="33"/>
        <end position="43"/>
    </location>
</feature>
<dbReference type="AlphaFoldDB" id="A0A919G671"/>
<protein>
    <recommendedName>
        <fullName evidence="4">LigA protein</fullName>
    </recommendedName>
</protein>